<evidence type="ECO:0000256" key="2">
    <source>
        <dbReference type="ARBA" id="ARBA00022598"/>
    </source>
</evidence>
<sequence length="567" mass="62426">MAEQSVVDPPGPLKERTINDFLTHRATHQATTPYVIYGNAGRTVTYREMNDVANTIGHNLRALVDGTDQRNVAVMMQSQLPILQAFHGILKAGMVYAPVHHEYKGENLSYQLTDSSAAVVVIDDRYVHRLNEVQADLRDDLRVIVRTTDDESEPLADGFDRLSFDELTTGPTAEPDADVAWEDIATIIYTSGTTGRPKGVLHSHRQVLVLFGALKATFMSAEDIVHNNLPLFHVGGLYGNVVATLLAGATVVCWDKFSTSEFWNRVDEYGATRAVIFSSMITWLDNQPRTDTDHHNTLNKVTFVPLVDEYEAIAERFGFDIVDTYYGQTEIGLSVAGAIRAATGEHATPAEYRQGRSPDAVVRAAESKGIPVVDEAPGTNWAGKPASPVEVALLNEHDERLGAGEVGELAARPEEPSMIFQGYVNSPAETLETWGNLWHHTGDALERDADGHYYFVDRIDDVIRRRGENIATAQIEEPLKKHASIENVAAFSVPAVDGAEDEVAIGVVLADGVALDEAAIRAIAADRLPRFMVPRYVEIVDEMPKTDTAKIEKYKLRDQLIAREGLE</sequence>
<feature type="domain" description="AMP-dependent synthetase/ligase" evidence="5">
    <location>
        <begin position="23"/>
        <end position="423"/>
    </location>
</feature>
<comment type="similarity">
    <text evidence="1">Belongs to the ATP-dependent AMP-binding enzyme family.</text>
</comment>
<name>A0ABD5VGX2_9EURY</name>
<keyword evidence="2" id="KW-0436">Ligase</keyword>
<dbReference type="Pfam" id="PF00501">
    <property type="entry name" value="AMP-binding"/>
    <property type="match status" value="1"/>
</dbReference>
<dbReference type="Pfam" id="PF13193">
    <property type="entry name" value="AMP-binding_C"/>
    <property type="match status" value="1"/>
</dbReference>
<dbReference type="InterPro" id="IPR000873">
    <property type="entry name" value="AMP-dep_synth/lig_dom"/>
</dbReference>
<evidence type="ECO:0000259" key="6">
    <source>
        <dbReference type="Pfam" id="PF13193"/>
    </source>
</evidence>
<keyword evidence="8" id="KW-1185">Reference proteome</keyword>
<comment type="caution">
    <text evidence="7">The sequence shown here is derived from an EMBL/GenBank/DDBJ whole genome shotgun (WGS) entry which is preliminary data.</text>
</comment>
<proteinExistence type="inferred from homology"/>
<dbReference type="InterPro" id="IPR025110">
    <property type="entry name" value="AMP-bd_C"/>
</dbReference>
<dbReference type="GO" id="GO:0016874">
    <property type="term" value="F:ligase activity"/>
    <property type="evidence" value="ECO:0007669"/>
    <property type="project" value="UniProtKB-KW"/>
</dbReference>
<dbReference type="PANTHER" id="PTHR43107">
    <property type="entry name" value="LONG-CHAIN FATTY ACID TRANSPORT PROTEIN"/>
    <property type="match status" value="1"/>
</dbReference>
<feature type="domain" description="AMP-binding enzyme C-terminal" evidence="6">
    <location>
        <begin position="475"/>
        <end position="550"/>
    </location>
</feature>
<evidence type="ECO:0000256" key="4">
    <source>
        <dbReference type="ARBA" id="ARBA00022840"/>
    </source>
</evidence>
<dbReference type="EMBL" id="JBHSXN010000004">
    <property type="protein sequence ID" value="MFC6954742.1"/>
    <property type="molecule type" value="Genomic_DNA"/>
</dbReference>
<keyword evidence="4" id="KW-0067">ATP-binding</keyword>
<accession>A0ABD5VGX2</accession>
<keyword evidence="3" id="KW-0547">Nucleotide-binding</keyword>
<dbReference type="PANTHER" id="PTHR43107:SF15">
    <property type="entry name" value="FATTY ACID TRANSPORT PROTEIN 3, ISOFORM A"/>
    <property type="match status" value="1"/>
</dbReference>
<evidence type="ECO:0000313" key="7">
    <source>
        <dbReference type="EMBL" id="MFC6954742.1"/>
    </source>
</evidence>
<dbReference type="Proteomes" id="UP001596395">
    <property type="component" value="Unassembled WGS sequence"/>
</dbReference>
<gene>
    <name evidence="7" type="ORF">ACFQGB_17890</name>
</gene>
<dbReference type="PROSITE" id="PS00455">
    <property type="entry name" value="AMP_BINDING"/>
    <property type="match status" value="1"/>
</dbReference>
<dbReference type="AlphaFoldDB" id="A0ABD5VGX2"/>
<evidence type="ECO:0000259" key="5">
    <source>
        <dbReference type="Pfam" id="PF00501"/>
    </source>
</evidence>
<evidence type="ECO:0000256" key="1">
    <source>
        <dbReference type="ARBA" id="ARBA00006432"/>
    </source>
</evidence>
<dbReference type="SUPFAM" id="SSF56801">
    <property type="entry name" value="Acetyl-CoA synthetase-like"/>
    <property type="match status" value="1"/>
</dbReference>
<reference evidence="7 8" key="1">
    <citation type="journal article" date="2019" name="Int. J. Syst. Evol. Microbiol.">
        <title>The Global Catalogue of Microorganisms (GCM) 10K type strain sequencing project: providing services to taxonomists for standard genome sequencing and annotation.</title>
        <authorList>
            <consortium name="The Broad Institute Genomics Platform"/>
            <consortium name="The Broad Institute Genome Sequencing Center for Infectious Disease"/>
            <person name="Wu L."/>
            <person name="Ma J."/>
        </authorList>
    </citation>
    <scope>NUCLEOTIDE SEQUENCE [LARGE SCALE GENOMIC DNA]</scope>
    <source>
        <strain evidence="7 8">GX26</strain>
    </source>
</reference>
<evidence type="ECO:0000256" key="3">
    <source>
        <dbReference type="ARBA" id="ARBA00022741"/>
    </source>
</evidence>
<dbReference type="InterPro" id="IPR020845">
    <property type="entry name" value="AMP-binding_CS"/>
</dbReference>
<protein>
    <submittedName>
        <fullName evidence="7">AMP-binding protein</fullName>
    </submittedName>
</protein>
<evidence type="ECO:0000313" key="8">
    <source>
        <dbReference type="Proteomes" id="UP001596395"/>
    </source>
</evidence>
<dbReference type="GO" id="GO:0005524">
    <property type="term" value="F:ATP binding"/>
    <property type="evidence" value="ECO:0007669"/>
    <property type="project" value="UniProtKB-KW"/>
</dbReference>
<dbReference type="InterPro" id="IPR042099">
    <property type="entry name" value="ANL_N_sf"/>
</dbReference>
<dbReference type="Gene3D" id="3.40.50.12780">
    <property type="entry name" value="N-terminal domain of ligase-like"/>
    <property type="match status" value="1"/>
</dbReference>
<dbReference type="Gene3D" id="3.30.300.30">
    <property type="match status" value="1"/>
</dbReference>
<dbReference type="RefSeq" id="WP_336351685.1">
    <property type="nucleotide sequence ID" value="NZ_JAZAQL010000004.1"/>
</dbReference>
<dbReference type="InterPro" id="IPR045851">
    <property type="entry name" value="AMP-bd_C_sf"/>
</dbReference>
<organism evidence="7 8">
    <name type="scientific">Halorubellus litoreus</name>
    <dbReference type="NCBI Taxonomy" id="755308"/>
    <lineage>
        <taxon>Archaea</taxon>
        <taxon>Methanobacteriati</taxon>
        <taxon>Methanobacteriota</taxon>
        <taxon>Stenosarchaea group</taxon>
        <taxon>Halobacteria</taxon>
        <taxon>Halobacteriales</taxon>
        <taxon>Halorubellaceae</taxon>
        <taxon>Halorubellus</taxon>
    </lineage>
</organism>